<keyword evidence="5" id="KW-1185">Reference proteome</keyword>
<evidence type="ECO:0000313" key="4">
    <source>
        <dbReference type="Proteomes" id="UP000036168"/>
    </source>
</evidence>
<gene>
    <name evidence="2" type="ORF">AB447_214765</name>
    <name evidence="3" type="ORF">P8828_18390</name>
</gene>
<evidence type="ECO:0000256" key="1">
    <source>
        <dbReference type="SAM" id="Phobius"/>
    </source>
</evidence>
<proteinExistence type="predicted"/>
<keyword evidence="1" id="KW-0812">Transmembrane</keyword>
<reference evidence="2 4" key="1">
    <citation type="journal article" date="2015" name="Int. J. Syst. Evol. Microbiol.">
        <title>Bacillus glycinifermentans sp. nov., isolated from fermented soybean paste.</title>
        <authorList>
            <person name="Kim S.J."/>
            <person name="Dunlap C.A."/>
            <person name="Kwon S.W."/>
            <person name="Rooney A.P."/>
        </authorList>
    </citation>
    <scope>NUCLEOTIDE SEQUENCE [LARGE SCALE GENOMIC DNA]</scope>
    <source>
        <strain evidence="2 4">GO-13</strain>
    </source>
</reference>
<keyword evidence="1" id="KW-0472">Membrane</keyword>
<dbReference type="InterPro" id="IPR032545">
    <property type="entry name" value="DUF4944"/>
</dbReference>
<keyword evidence="1" id="KW-1133">Transmembrane helix</keyword>
<evidence type="ECO:0000313" key="3">
    <source>
        <dbReference type="EMBL" id="MEC0486752.1"/>
    </source>
</evidence>
<dbReference type="EMBL" id="JARRTL010000024">
    <property type="protein sequence ID" value="MEC0486752.1"/>
    <property type="molecule type" value="Genomic_DNA"/>
</dbReference>
<feature type="transmembrane region" description="Helical" evidence="1">
    <location>
        <begin position="12"/>
        <end position="34"/>
    </location>
</feature>
<dbReference type="EMBL" id="LECW02000010">
    <property type="protein sequence ID" value="KRT94512.1"/>
    <property type="molecule type" value="Genomic_DNA"/>
</dbReference>
<comment type="caution">
    <text evidence="2">The sequence shown here is derived from an EMBL/GenBank/DDBJ whole genome shotgun (WGS) entry which is preliminary data.</text>
</comment>
<dbReference type="Pfam" id="PF16302">
    <property type="entry name" value="DUF4944"/>
    <property type="match status" value="1"/>
</dbReference>
<protein>
    <submittedName>
        <fullName evidence="3">DUF4944 domain-containing protein</fullName>
    </submittedName>
</protein>
<organism evidence="2 4">
    <name type="scientific">Bacillus glycinifermentans</name>
    <dbReference type="NCBI Taxonomy" id="1664069"/>
    <lineage>
        <taxon>Bacteria</taxon>
        <taxon>Bacillati</taxon>
        <taxon>Bacillota</taxon>
        <taxon>Bacilli</taxon>
        <taxon>Bacillales</taxon>
        <taxon>Bacillaceae</taxon>
        <taxon>Bacillus</taxon>
    </lineage>
</organism>
<dbReference type="Proteomes" id="UP000036168">
    <property type="component" value="Unassembled WGS sequence"/>
</dbReference>
<dbReference type="Proteomes" id="UP001341297">
    <property type="component" value="Unassembled WGS sequence"/>
</dbReference>
<evidence type="ECO:0000313" key="2">
    <source>
        <dbReference type="EMBL" id="KRT94512.1"/>
    </source>
</evidence>
<dbReference type="RefSeq" id="WP_057957499.1">
    <property type="nucleotide sequence ID" value="NZ_CP023481.1"/>
</dbReference>
<dbReference type="STRING" id="1664069.BGLY_1074"/>
<sequence length="160" mass="18297">MKQEYKRPVMFAAAVFFVFCSIYFGTRLIAFYSAEYPKWTGKSRDGNWQAVIKKSGDAPGFSGNLYWTGSRTSLRETYLERLVVTFDDEVALSSDIETPMVDYSGGTFPDGSLKEESVSFLERIREAELKGHDITVQLTWRQGKHADHAEFALDKRTLFH</sequence>
<accession>A0A0T6BS69</accession>
<name>A0A0T6BS69_9BACI</name>
<evidence type="ECO:0000313" key="5">
    <source>
        <dbReference type="Proteomes" id="UP001341297"/>
    </source>
</evidence>
<reference evidence="3 5" key="3">
    <citation type="submission" date="2023-03" db="EMBL/GenBank/DDBJ databases">
        <title>Agriculturally important microbes genome sequencing.</title>
        <authorList>
            <person name="Dunlap C."/>
        </authorList>
    </citation>
    <scope>NUCLEOTIDE SEQUENCE [LARGE SCALE GENOMIC DNA]</scope>
    <source>
        <strain evidence="3 5">CBP-3203</strain>
    </source>
</reference>
<dbReference type="OrthoDB" id="2915328at2"/>
<reference evidence="2" key="2">
    <citation type="submission" date="2015-10" db="EMBL/GenBank/DDBJ databases">
        <authorList>
            <person name="Gilbert D.G."/>
        </authorList>
    </citation>
    <scope>NUCLEOTIDE SEQUENCE</scope>
    <source>
        <strain evidence="2">GO-13</strain>
    </source>
</reference>
<dbReference type="AlphaFoldDB" id="A0A0T6BS69"/>